<organism evidence="5 6">
    <name type="scientific">Mycetocola zhujimingii</name>
    <dbReference type="NCBI Taxonomy" id="2079792"/>
    <lineage>
        <taxon>Bacteria</taxon>
        <taxon>Bacillati</taxon>
        <taxon>Actinomycetota</taxon>
        <taxon>Actinomycetes</taxon>
        <taxon>Micrococcales</taxon>
        <taxon>Microbacteriaceae</taxon>
        <taxon>Mycetocola</taxon>
    </lineage>
</organism>
<feature type="binding site" evidence="3">
    <location>
        <position position="117"/>
    </location>
    <ligand>
        <name>substrate</name>
    </ligand>
</feature>
<comment type="similarity">
    <text evidence="1">Belongs to the SMP-30/CGR1 family.</text>
</comment>
<dbReference type="EMBL" id="QEFB01000013">
    <property type="protein sequence ID" value="PWC06351.1"/>
    <property type="molecule type" value="Genomic_DNA"/>
</dbReference>
<dbReference type="Proteomes" id="UP000244962">
    <property type="component" value="Unassembled WGS sequence"/>
</dbReference>
<feature type="binding site" evidence="3">
    <location>
        <position position="16"/>
    </location>
    <ligand>
        <name>a divalent metal cation</name>
        <dbReference type="ChEBI" id="CHEBI:60240"/>
    </ligand>
</feature>
<evidence type="ECO:0000256" key="2">
    <source>
        <dbReference type="PIRSR" id="PIRSR605511-1"/>
    </source>
</evidence>
<dbReference type="GO" id="GO:0005509">
    <property type="term" value="F:calcium ion binding"/>
    <property type="evidence" value="ECO:0007669"/>
    <property type="project" value="TreeGrafter"/>
</dbReference>
<evidence type="ECO:0000256" key="3">
    <source>
        <dbReference type="PIRSR" id="PIRSR605511-2"/>
    </source>
</evidence>
<dbReference type="AlphaFoldDB" id="A0A2U1TBT5"/>
<reference evidence="6" key="1">
    <citation type="submission" date="2018-04" db="EMBL/GenBank/DDBJ databases">
        <authorList>
            <person name="Liu S."/>
            <person name="Wang Z."/>
            <person name="Li J."/>
        </authorList>
    </citation>
    <scope>NUCLEOTIDE SEQUENCE [LARGE SCALE GENOMIC DNA]</scope>
    <source>
        <strain evidence="6">622</strain>
    </source>
</reference>
<protein>
    <submittedName>
        <fullName evidence="5">Gluconolactonase</fullName>
    </submittedName>
</protein>
<evidence type="ECO:0000313" key="6">
    <source>
        <dbReference type="Proteomes" id="UP000244962"/>
    </source>
</evidence>
<dbReference type="InterPro" id="IPR005511">
    <property type="entry name" value="SMP-30"/>
</dbReference>
<dbReference type="PRINTS" id="PR01790">
    <property type="entry name" value="SMP30FAMILY"/>
</dbReference>
<gene>
    <name evidence="5" type="ORF">DF223_12155</name>
</gene>
<dbReference type="PANTHER" id="PTHR10907:SF47">
    <property type="entry name" value="REGUCALCIN"/>
    <property type="match status" value="1"/>
</dbReference>
<feature type="binding site" evidence="3">
    <location>
        <position position="99"/>
    </location>
    <ligand>
        <name>substrate</name>
    </ligand>
</feature>
<evidence type="ECO:0000313" key="5">
    <source>
        <dbReference type="EMBL" id="PWC06351.1"/>
    </source>
</evidence>
<feature type="binding site" evidence="3">
    <location>
        <position position="191"/>
    </location>
    <ligand>
        <name>a divalent metal cation</name>
        <dbReference type="ChEBI" id="CHEBI:60240"/>
    </ligand>
</feature>
<dbReference type="Pfam" id="PF08450">
    <property type="entry name" value="SGL"/>
    <property type="match status" value="1"/>
</dbReference>
<keyword evidence="3" id="KW-0862">Zinc</keyword>
<feature type="binding site" evidence="3">
    <location>
        <position position="145"/>
    </location>
    <ligand>
        <name>a divalent metal cation</name>
        <dbReference type="ChEBI" id="CHEBI:60240"/>
    </ligand>
</feature>
<keyword evidence="6" id="KW-1185">Reference proteome</keyword>
<dbReference type="Gene3D" id="2.120.10.30">
    <property type="entry name" value="TolB, C-terminal domain"/>
    <property type="match status" value="1"/>
</dbReference>
<accession>A0A2U1TBT5</accession>
<name>A0A2U1TBT5_9MICO</name>
<comment type="cofactor">
    <cofactor evidence="3">
        <name>Zn(2+)</name>
        <dbReference type="ChEBI" id="CHEBI:29105"/>
    </cofactor>
    <text evidence="3">Binds 1 divalent metal cation per subunit.</text>
</comment>
<evidence type="ECO:0000256" key="1">
    <source>
        <dbReference type="ARBA" id="ARBA00008853"/>
    </source>
</evidence>
<dbReference type="InterPro" id="IPR011042">
    <property type="entry name" value="6-blade_b-propeller_TolB-like"/>
</dbReference>
<feature type="active site" description="Proton donor/acceptor" evidence="2">
    <location>
        <position position="191"/>
    </location>
</feature>
<dbReference type="GO" id="GO:0019853">
    <property type="term" value="P:L-ascorbic acid biosynthetic process"/>
    <property type="evidence" value="ECO:0007669"/>
    <property type="project" value="TreeGrafter"/>
</dbReference>
<feature type="binding site" evidence="3">
    <location>
        <position position="97"/>
    </location>
    <ligand>
        <name>substrate</name>
    </ligand>
</feature>
<dbReference type="GO" id="GO:0004341">
    <property type="term" value="F:gluconolactonase activity"/>
    <property type="evidence" value="ECO:0007669"/>
    <property type="project" value="TreeGrafter"/>
</dbReference>
<keyword evidence="3" id="KW-0479">Metal-binding</keyword>
<dbReference type="RefSeq" id="WP_108963351.1">
    <property type="nucleotide sequence ID" value="NZ_QEFB01000013.1"/>
</dbReference>
<dbReference type="SUPFAM" id="SSF63829">
    <property type="entry name" value="Calcium-dependent phosphotriesterase"/>
    <property type="match status" value="1"/>
</dbReference>
<proteinExistence type="inferred from homology"/>
<dbReference type="InterPro" id="IPR013658">
    <property type="entry name" value="SGL"/>
</dbReference>
<sequence length="280" mass="29540">MARPQQLTDPVAYHGEGPVWSRTWGGLRFVDMLAGDILCVGASGGVTRMHVGTVAAFVRPRTRGGYVVGLERGIGLADDVDALPTSEVELWTDPAVRMNEGGCAPDGSLYAGSMGYDQTPGAAALYRIDPAGSVSTFLPHVTVSNGIDFAPDGSRAYYNDTATGRTDVFDVVDNVLVNRRPFADGGDGSPDGLCVDSEGNIWVAMNSVGRVRLYSPDATILTEIELPVRLVTACTLGGDDGRDLFITTSREDLDDPEPEAGAVFTVRADVAGRPVLPYAG</sequence>
<comment type="caution">
    <text evidence="5">The sequence shown here is derived from an EMBL/GenBank/DDBJ whole genome shotgun (WGS) entry which is preliminary data.</text>
</comment>
<evidence type="ECO:0000259" key="4">
    <source>
        <dbReference type="Pfam" id="PF08450"/>
    </source>
</evidence>
<feature type="domain" description="SMP-30/Gluconolactonase/LRE-like region" evidence="4">
    <location>
        <begin position="15"/>
        <end position="249"/>
    </location>
</feature>
<dbReference type="PANTHER" id="PTHR10907">
    <property type="entry name" value="REGUCALCIN"/>
    <property type="match status" value="1"/>
</dbReference>